<dbReference type="GeneID" id="58716593"/>
<dbReference type="EMBL" id="JAAROL010000002">
    <property type="protein sequence ID" value="MBC1331872.1"/>
    <property type="molecule type" value="Genomic_DNA"/>
</dbReference>
<evidence type="ECO:0000313" key="7">
    <source>
        <dbReference type="EMBL" id="MBC1561391.1"/>
    </source>
</evidence>
<evidence type="ECO:0000313" key="25">
    <source>
        <dbReference type="Proteomes" id="UP000546244"/>
    </source>
</evidence>
<evidence type="ECO:0000313" key="5">
    <source>
        <dbReference type="EMBL" id="MBC1316549.1"/>
    </source>
</evidence>
<dbReference type="EMBL" id="JAARZA010000003">
    <property type="protein sequence ID" value="MBC2240756.1"/>
    <property type="molecule type" value="Genomic_DNA"/>
</dbReference>
<evidence type="ECO:0000313" key="14">
    <source>
        <dbReference type="EMBL" id="MBC2240756.1"/>
    </source>
</evidence>
<dbReference type="EMBL" id="JAARYH010000004">
    <property type="protein sequence ID" value="MBC2167195.1"/>
    <property type="molecule type" value="Genomic_DNA"/>
</dbReference>
<dbReference type="InterPro" id="IPR009057">
    <property type="entry name" value="Homeodomain-like_sf"/>
</dbReference>
<evidence type="ECO:0000313" key="13">
    <source>
        <dbReference type="EMBL" id="MBC2175160.1"/>
    </source>
</evidence>
<accession>A0A099WCA6</accession>
<evidence type="ECO:0000313" key="24">
    <source>
        <dbReference type="Proteomes" id="UP000543379"/>
    </source>
</evidence>
<dbReference type="PANTHER" id="PTHR43479">
    <property type="entry name" value="ACREF/ENVCD OPERON REPRESSOR-RELATED"/>
    <property type="match status" value="1"/>
</dbReference>
<dbReference type="EMBL" id="JAARYD010000001">
    <property type="protein sequence ID" value="MBC2175160.1"/>
    <property type="molecule type" value="Genomic_DNA"/>
</dbReference>
<evidence type="ECO:0000313" key="17">
    <source>
        <dbReference type="Proteomes" id="UP000029844"/>
    </source>
</evidence>
<dbReference type="PANTHER" id="PTHR43479:SF16">
    <property type="entry name" value="HTH TETR-TYPE DOMAIN-CONTAINING PROTEIN"/>
    <property type="match status" value="1"/>
</dbReference>
<dbReference type="Proteomes" id="UP000539064">
    <property type="component" value="Unassembled WGS sequence"/>
</dbReference>
<organism evidence="4 17">
    <name type="scientific">Listeria booriae</name>
    <dbReference type="NCBI Taxonomy" id="1552123"/>
    <lineage>
        <taxon>Bacteria</taxon>
        <taxon>Bacillati</taxon>
        <taxon>Bacillota</taxon>
        <taxon>Bacilli</taxon>
        <taxon>Bacillales</taxon>
        <taxon>Listeriaceae</taxon>
        <taxon>Listeria</taxon>
    </lineage>
</organism>
<evidence type="ECO:0000313" key="23">
    <source>
        <dbReference type="Proteomes" id="UP000541955"/>
    </source>
</evidence>
<dbReference type="EMBL" id="JAARRU010000002">
    <property type="protein sequence ID" value="MBC1565484.1"/>
    <property type="molecule type" value="Genomic_DNA"/>
</dbReference>
<dbReference type="EMBL" id="JAAROV010000002">
    <property type="protein sequence ID" value="MBC1316549.1"/>
    <property type="molecule type" value="Genomic_DNA"/>
</dbReference>
<evidence type="ECO:0000313" key="29">
    <source>
        <dbReference type="Proteomes" id="UP000586951"/>
    </source>
</evidence>
<dbReference type="EMBL" id="JAARMV010000001">
    <property type="protein sequence ID" value="MBC2371312.1"/>
    <property type="molecule type" value="Genomic_DNA"/>
</dbReference>
<keyword evidence="1 2" id="KW-0238">DNA-binding</keyword>
<evidence type="ECO:0000313" key="15">
    <source>
        <dbReference type="EMBL" id="MBC2243296.1"/>
    </source>
</evidence>
<proteinExistence type="predicted"/>
<evidence type="ECO:0000256" key="2">
    <source>
        <dbReference type="PROSITE-ProRule" id="PRU00335"/>
    </source>
</evidence>
<dbReference type="Proteomes" id="UP000029844">
    <property type="component" value="Unassembled WGS sequence"/>
</dbReference>
<dbReference type="EMBL" id="JAARRW010000002">
    <property type="protein sequence ID" value="MBC1561391.1"/>
    <property type="molecule type" value="Genomic_DNA"/>
</dbReference>
<dbReference type="Proteomes" id="UP000546244">
    <property type="component" value="Unassembled WGS sequence"/>
</dbReference>
<dbReference type="Proteomes" id="UP000529446">
    <property type="component" value="Unassembled WGS sequence"/>
</dbReference>
<dbReference type="RefSeq" id="WP_036084430.1">
    <property type="nucleotide sequence ID" value="NZ_CBCSHQ010000001.1"/>
</dbReference>
<dbReference type="EMBL" id="JAARVG010000007">
    <property type="protein sequence ID" value="MBC1793511.1"/>
    <property type="molecule type" value="Genomic_DNA"/>
</dbReference>
<sequence length="181" mass="21269">MNDNDLRVLKTKKALSQTLSRMLEKQELSTITVNSICENAMVHRTTFYKHFYDKYDLLVYVLREQFQGYFSLDIKQRINHPFQSAFSIVFIDLQSILDKQEKDEAFSKTIADYFLAEFQRDIESNIDKLTLSEDFPPDLLTYIYAANIGAILHWARNTDEPYDWAHLDKLFTAVLPVKINI</sequence>
<evidence type="ECO:0000313" key="16">
    <source>
        <dbReference type="EMBL" id="MBC2371312.1"/>
    </source>
</evidence>
<dbReference type="eggNOG" id="COG1309">
    <property type="taxonomic scope" value="Bacteria"/>
</dbReference>
<dbReference type="EMBL" id="JNFA01000011">
    <property type="protein sequence ID" value="KGL42647.1"/>
    <property type="molecule type" value="Genomic_DNA"/>
</dbReference>
<dbReference type="Proteomes" id="UP000550367">
    <property type="component" value="Unassembled WGS sequence"/>
</dbReference>
<dbReference type="Proteomes" id="UP000543379">
    <property type="component" value="Unassembled WGS sequence"/>
</dbReference>
<reference evidence="18 19" key="2">
    <citation type="submission" date="2020-03" db="EMBL/GenBank/DDBJ databases">
        <title>Soil Listeria distribution.</title>
        <authorList>
            <person name="Liao J."/>
            <person name="Wiedmann M."/>
        </authorList>
    </citation>
    <scope>NUCLEOTIDE SEQUENCE [LARGE SCALE GENOMIC DNA]</scope>
    <source>
        <strain evidence="14 28">FSL L7-0149</strain>
        <strain evidence="15 27">FSL L7-0153</strain>
        <strain evidence="12 18">FSL L7-0245</strain>
        <strain evidence="13 22">FSL L7-0259</strain>
        <strain evidence="11 19">FSL L7-0360</strain>
        <strain evidence="10 21">FSL L7-0978</strain>
        <strain evidence="9 26">FSL L7-1017</strain>
        <strain evidence="7 23">FSL L7-1387</strain>
        <strain evidence="8 29">FSL L7-1427</strain>
        <strain evidence="5 24">FSL L7-1816</strain>
        <strain evidence="6 20">FSL L7-1833</strain>
        <strain evidence="16 25">FSL L7-1850</strain>
    </source>
</reference>
<evidence type="ECO:0000313" key="4">
    <source>
        <dbReference type="EMBL" id="KGL42647.1"/>
    </source>
</evidence>
<dbReference type="EMBL" id="JAARUV010000002">
    <property type="protein sequence ID" value="MBC1778976.1"/>
    <property type="molecule type" value="Genomic_DNA"/>
</dbReference>
<evidence type="ECO:0000313" key="27">
    <source>
        <dbReference type="Proteomes" id="UP000550367"/>
    </source>
</evidence>
<evidence type="ECO:0000313" key="9">
    <source>
        <dbReference type="EMBL" id="MBC1778976.1"/>
    </source>
</evidence>
<dbReference type="OrthoDB" id="9810250at2"/>
<dbReference type="InterPro" id="IPR050624">
    <property type="entry name" value="HTH-type_Tx_Regulator"/>
</dbReference>
<evidence type="ECO:0000313" key="8">
    <source>
        <dbReference type="EMBL" id="MBC1565484.1"/>
    </source>
</evidence>
<evidence type="ECO:0000313" key="6">
    <source>
        <dbReference type="EMBL" id="MBC1331872.1"/>
    </source>
</evidence>
<evidence type="ECO:0000313" key="28">
    <source>
        <dbReference type="Proteomes" id="UP000553016"/>
    </source>
</evidence>
<dbReference type="AlphaFoldDB" id="A0A099WCA6"/>
<evidence type="ECO:0000313" key="19">
    <source>
        <dbReference type="Proteomes" id="UP000529446"/>
    </source>
</evidence>
<feature type="DNA-binding region" description="H-T-H motif" evidence="2">
    <location>
        <begin position="32"/>
        <end position="51"/>
    </location>
</feature>
<dbReference type="Proteomes" id="UP000541735">
    <property type="component" value="Unassembled WGS sequence"/>
</dbReference>
<dbReference type="Proteomes" id="UP000553016">
    <property type="component" value="Unassembled WGS sequence"/>
</dbReference>
<name>A0A099WCA6_9LIST</name>
<gene>
    <name evidence="4" type="ORF">EP57_04080</name>
    <name evidence="6" type="ORF">HB759_07965</name>
    <name evidence="5" type="ORF">HB811_07175</name>
    <name evidence="7" type="ORF">HB902_04860</name>
    <name evidence="8" type="ORF">HB907_08710</name>
    <name evidence="16" type="ORF">HBP98_04735</name>
    <name evidence="9" type="ORF">HCA46_09010</name>
    <name evidence="10" type="ORF">HCA52_08800</name>
    <name evidence="11" type="ORF">HCB06_15415</name>
    <name evidence="15" type="ORF">HCB25_04400</name>
    <name evidence="12" type="ORF">HCB26_11515</name>
    <name evidence="13" type="ORF">HCB27_00915</name>
    <name evidence="14" type="ORF">HCB35_09705</name>
</gene>
<evidence type="ECO:0000313" key="21">
    <source>
        <dbReference type="Proteomes" id="UP000539064"/>
    </source>
</evidence>
<evidence type="ECO:0000313" key="10">
    <source>
        <dbReference type="EMBL" id="MBC1793511.1"/>
    </source>
</evidence>
<evidence type="ECO:0000313" key="11">
    <source>
        <dbReference type="EMBL" id="MBC2118021.1"/>
    </source>
</evidence>
<dbReference type="Proteomes" id="UP000586951">
    <property type="component" value="Unassembled WGS sequence"/>
</dbReference>
<dbReference type="STRING" id="1552123.EP57_04080"/>
<evidence type="ECO:0000313" key="22">
    <source>
        <dbReference type="Proteomes" id="UP000541735"/>
    </source>
</evidence>
<evidence type="ECO:0000259" key="3">
    <source>
        <dbReference type="PROSITE" id="PS50977"/>
    </source>
</evidence>
<dbReference type="PROSITE" id="PS50977">
    <property type="entry name" value="HTH_TETR_2"/>
    <property type="match status" value="1"/>
</dbReference>
<keyword evidence="17" id="KW-1185">Reference proteome</keyword>
<feature type="domain" description="HTH tetR-type" evidence="3">
    <location>
        <begin position="9"/>
        <end position="69"/>
    </location>
</feature>
<dbReference type="Proteomes" id="UP000519573">
    <property type="component" value="Unassembled WGS sequence"/>
</dbReference>
<dbReference type="Proteomes" id="UP000547643">
    <property type="component" value="Unassembled WGS sequence"/>
</dbReference>
<evidence type="ECO:0000256" key="1">
    <source>
        <dbReference type="ARBA" id="ARBA00023125"/>
    </source>
</evidence>
<dbReference type="Proteomes" id="UP000541955">
    <property type="component" value="Unassembled WGS sequence"/>
</dbReference>
<dbReference type="Gene3D" id="1.10.357.10">
    <property type="entry name" value="Tetracycline Repressor, domain 2"/>
    <property type="match status" value="1"/>
</dbReference>
<dbReference type="GO" id="GO:0003677">
    <property type="term" value="F:DNA binding"/>
    <property type="evidence" value="ECO:0007669"/>
    <property type="project" value="UniProtKB-UniRule"/>
</dbReference>
<dbReference type="EMBL" id="JAARYY010000002">
    <property type="protein sequence ID" value="MBC2243296.1"/>
    <property type="molecule type" value="Genomic_DNA"/>
</dbReference>
<reference evidence="4 17" key="1">
    <citation type="submission" date="2014-05" db="EMBL/GenBank/DDBJ databases">
        <title>Novel Listeriaceae from food processing environments.</title>
        <authorList>
            <person name="den Bakker H.C."/>
        </authorList>
    </citation>
    <scope>NUCLEOTIDE SEQUENCE [LARGE SCALE GENOMIC DNA]</scope>
    <source>
        <strain evidence="4 17">FSL A5-0281</strain>
    </source>
</reference>
<protein>
    <submittedName>
        <fullName evidence="5">TetR/AcrR family transcriptional regulator</fullName>
    </submittedName>
</protein>
<evidence type="ECO:0000313" key="26">
    <source>
        <dbReference type="Proteomes" id="UP000547643"/>
    </source>
</evidence>
<dbReference type="SUPFAM" id="SSF46689">
    <property type="entry name" value="Homeodomain-like"/>
    <property type="match status" value="1"/>
</dbReference>
<dbReference type="Proteomes" id="UP000532866">
    <property type="component" value="Unassembled WGS sequence"/>
</dbReference>
<dbReference type="EMBL" id="JAARXI010000010">
    <property type="protein sequence ID" value="MBC2118021.1"/>
    <property type="molecule type" value="Genomic_DNA"/>
</dbReference>
<evidence type="ECO:0000313" key="20">
    <source>
        <dbReference type="Proteomes" id="UP000532866"/>
    </source>
</evidence>
<evidence type="ECO:0000313" key="12">
    <source>
        <dbReference type="EMBL" id="MBC2167195.1"/>
    </source>
</evidence>
<dbReference type="InterPro" id="IPR001647">
    <property type="entry name" value="HTH_TetR"/>
</dbReference>
<evidence type="ECO:0000313" key="18">
    <source>
        <dbReference type="Proteomes" id="UP000519573"/>
    </source>
</evidence>
<comment type="caution">
    <text evidence="4">The sequence shown here is derived from an EMBL/GenBank/DDBJ whole genome shotgun (WGS) entry which is preliminary data.</text>
</comment>